<dbReference type="InterPro" id="IPR006597">
    <property type="entry name" value="Sel1-like"/>
</dbReference>
<dbReference type="Proteomes" id="UP000694567">
    <property type="component" value="Unplaced"/>
</dbReference>
<evidence type="ECO:0000313" key="1">
    <source>
        <dbReference type="Ensembl" id="ENSBOBP00000005864.1"/>
    </source>
</evidence>
<dbReference type="InterPro" id="IPR011990">
    <property type="entry name" value="TPR-like_helical_dom_sf"/>
</dbReference>
<proteinExistence type="predicted"/>
<dbReference type="SMART" id="SM00671">
    <property type="entry name" value="SEL1"/>
    <property type="match status" value="1"/>
</dbReference>
<dbReference type="PANTHER" id="PTHR45011:SF1">
    <property type="entry name" value="DAP3-BINDING CELL DEATH ENHANCER 1"/>
    <property type="match status" value="1"/>
</dbReference>
<organism evidence="1 2">
    <name type="scientific">Bubo bubo</name>
    <name type="common">Eurasian eagle-owl</name>
    <name type="synonym">Strix bubo</name>
    <dbReference type="NCBI Taxonomy" id="30461"/>
    <lineage>
        <taxon>Eukaryota</taxon>
        <taxon>Metazoa</taxon>
        <taxon>Chordata</taxon>
        <taxon>Craniata</taxon>
        <taxon>Vertebrata</taxon>
        <taxon>Euteleostomi</taxon>
        <taxon>Archelosauria</taxon>
        <taxon>Archosauria</taxon>
        <taxon>Dinosauria</taxon>
        <taxon>Saurischia</taxon>
        <taxon>Theropoda</taxon>
        <taxon>Coelurosauria</taxon>
        <taxon>Aves</taxon>
        <taxon>Neognathae</taxon>
        <taxon>Neoaves</taxon>
        <taxon>Telluraves</taxon>
        <taxon>Strigiformes</taxon>
        <taxon>Strigidae</taxon>
        <taxon>Bubo</taxon>
    </lineage>
</organism>
<dbReference type="InterPro" id="IPR052748">
    <property type="entry name" value="ISR_Activator"/>
</dbReference>
<dbReference type="PANTHER" id="PTHR45011">
    <property type="entry name" value="DAP3-BINDING CELL DEATH ENHANCER 1"/>
    <property type="match status" value="1"/>
</dbReference>
<evidence type="ECO:0000313" key="2">
    <source>
        <dbReference type="Proteomes" id="UP000694567"/>
    </source>
</evidence>
<protein>
    <submittedName>
        <fullName evidence="1">Uncharacterized protein</fullName>
    </submittedName>
</protein>
<dbReference type="Gene3D" id="1.25.40.10">
    <property type="entry name" value="Tetratricopeptide repeat domain"/>
    <property type="match status" value="1"/>
</dbReference>
<dbReference type="Ensembl" id="ENSBOBT00000006024.1">
    <property type="protein sequence ID" value="ENSBOBP00000005864.1"/>
    <property type="gene ID" value="ENSBOBG00000003920.1"/>
</dbReference>
<dbReference type="Pfam" id="PF08238">
    <property type="entry name" value="Sel1"/>
    <property type="match status" value="1"/>
</dbReference>
<dbReference type="SUPFAM" id="SSF81901">
    <property type="entry name" value="HCP-like"/>
    <property type="match status" value="1"/>
</dbReference>
<name>A0A8C0EJE9_BUBBB</name>
<sequence>MLIASSLNKENRIWHQKANSPVLVSHLFSPDFHFHVAHVYARLGYPNAQHILGQRYLQGAGVEKNEDMAMHWFRQAAGQGHPHASFNLAVGALRNMTMALEEGEVEKLLTVAAAHGLQEAQQLLESILKSRSLP</sequence>
<accession>A0A8C0EJE9</accession>
<keyword evidence="2" id="KW-1185">Reference proteome</keyword>
<reference evidence="1" key="2">
    <citation type="submission" date="2025-09" db="UniProtKB">
        <authorList>
            <consortium name="Ensembl"/>
        </authorList>
    </citation>
    <scope>IDENTIFICATION</scope>
</reference>
<reference evidence="1" key="1">
    <citation type="submission" date="2025-08" db="UniProtKB">
        <authorList>
            <consortium name="Ensembl"/>
        </authorList>
    </citation>
    <scope>IDENTIFICATION</scope>
</reference>
<dbReference type="AlphaFoldDB" id="A0A8C0EJE9"/>